<evidence type="ECO:0000256" key="1">
    <source>
        <dbReference type="SAM" id="MobiDB-lite"/>
    </source>
</evidence>
<reference evidence="4 5" key="1">
    <citation type="journal article" date="2020" name="bioRxiv">
        <title>Sequence and annotation of 42 cannabis genomes reveals extensive copy number variation in cannabinoid synthesis and pathogen resistance genes.</title>
        <authorList>
            <person name="Mckernan K.J."/>
            <person name="Helbert Y."/>
            <person name="Kane L.T."/>
            <person name="Ebling H."/>
            <person name="Zhang L."/>
            <person name="Liu B."/>
            <person name="Eaton Z."/>
            <person name="Mclaughlin S."/>
            <person name="Kingan S."/>
            <person name="Baybayan P."/>
            <person name="Concepcion G."/>
            <person name="Jordan M."/>
            <person name="Riva A."/>
            <person name="Barbazuk W."/>
            <person name="Harkins T."/>
        </authorList>
    </citation>
    <scope>NUCLEOTIDE SEQUENCE [LARGE SCALE GENOMIC DNA]</scope>
    <source>
        <strain evidence="5">cv. Jamaican Lion 4</strain>
        <tissue evidence="4">Leaf</tissue>
    </source>
</reference>
<keyword evidence="2" id="KW-1133">Transmembrane helix</keyword>
<name>A0A7J6GYH7_CANSA</name>
<evidence type="ECO:0000256" key="2">
    <source>
        <dbReference type="SAM" id="Phobius"/>
    </source>
</evidence>
<dbReference type="InterPro" id="IPR001810">
    <property type="entry name" value="F-box_dom"/>
</dbReference>
<organism evidence="4 5">
    <name type="scientific">Cannabis sativa</name>
    <name type="common">Hemp</name>
    <name type="synonym">Marijuana</name>
    <dbReference type="NCBI Taxonomy" id="3483"/>
    <lineage>
        <taxon>Eukaryota</taxon>
        <taxon>Viridiplantae</taxon>
        <taxon>Streptophyta</taxon>
        <taxon>Embryophyta</taxon>
        <taxon>Tracheophyta</taxon>
        <taxon>Spermatophyta</taxon>
        <taxon>Magnoliopsida</taxon>
        <taxon>eudicotyledons</taxon>
        <taxon>Gunneridae</taxon>
        <taxon>Pentapetalae</taxon>
        <taxon>rosids</taxon>
        <taxon>fabids</taxon>
        <taxon>Rosales</taxon>
        <taxon>Cannabaceae</taxon>
        <taxon>Cannabis</taxon>
    </lineage>
</organism>
<dbReference type="Pfam" id="PF00646">
    <property type="entry name" value="F-box"/>
    <property type="match status" value="1"/>
</dbReference>
<feature type="transmembrane region" description="Helical" evidence="2">
    <location>
        <begin position="205"/>
        <end position="227"/>
    </location>
</feature>
<dbReference type="SUPFAM" id="SSF81383">
    <property type="entry name" value="F-box domain"/>
    <property type="match status" value="1"/>
</dbReference>
<gene>
    <name evidence="4" type="ORF">F8388_005522</name>
</gene>
<dbReference type="InterPro" id="IPR036047">
    <property type="entry name" value="F-box-like_dom_sf"/>
</dbReference>
<proteinExistence type="predicted"/>
<comment type="caution">
    <text evidence="4">The sequence shown here is derived from an EMBL/GenBank/DDBJ whole genome shotgun (WGS) entry which is preliminary data.</text>
</comment>
<accession>A0A7J6GYH7</accession>
<evidence type="ECO:0000313" key="5">
    <source>
        <dbReference type="Proteomes" id="UP000525078"/>
    </source>
</evidence>
<evidence type="ECO:0000313" key="4">
    <source>
        <dbReference type="EMBL" id="KAF4387905.1"/>
    </source>
</evidence>
<sequence>MAGSVRRASSLTSKVRKPSPLPLSTIYLCPPTCVPCPPLVSDCPPVTAKFRGGGWREVVNVLNDDNGVNEEQPLLDENPTDNGIDKGKHQVLEPSITQSQAQPINDGGSSSLIVSSRPKGKKSHNILVYCLSRVPPSSIPNLSLVCRRWIHLLLSPIFSDLRRNHDLLRQTLFALSAADSALFAATLHFHPDQTDNNNSESPRKAFRLSFIIIIFFFFLLAFSAKYIERKKKRRKVAESLFDFLFVLDCLYKAGRRRMRFRLLILVSLNIIKYD</sequence>
<feature type="region of interest" description="Disordered" evidence="1">
    <location>
        <begin position="66"/>
        <end position="117"/>
    </location>
</feature>
<protein>
    <recommendedName>
        <fullName evidence="3">F-box domain-containing protein</fullName>
    </recommendedName>
</protein>
<keyword evidence="2" id="KW-0812">Transmembrane</keyword>
<dbReference type="AlphaFoldDB" id="A0A7J6GYH7"/>
<evidence type="ECO:0000259" key="3">
    <source>
        <dbReference type="Pfam" id="PF00646"/>
    </source>
</evidence>
<feature type="domain" description="F-box" evidence="3">
    <location>
        <begin position="125"/>
        <end position="158"/>
    </location>
</feature>
<feature type="transmembrane region" description="Helical" evidence="2">
    <location>
        <begin position="172"/>
        <end position="190"/>
    </location>
</feature>
<dbReference type="EMBL" id="JAATIP010000037">
    <property type="protein sequence ID" value="KAF4387905.1"/>
    <property type="molecule type" value="Genomic_DNA"/>
</dbReference>
<feature type="compositionally biased region" description="Polar residues" evidence="1">
    <location>
        <begin position="95"/>
        <end position="114"/>
    </location>
</feature>
<keyword evidence="2" id="KW-0472">Membrane</keyword>
<dbReference type="Proteomes" id="UP000525078">
    <property type="component" value="Unassembled WGS sequence"/>
</dbReference>